<reference evidence="1" key="2">
    <citation type="submission" date="2025-08" db="UniProtKB">
        <authorList>
            <consortium name="RefSeq"/>
        </authorList>
    </citation>
    <scope>IDENTIFICATION</scope>
</reference>
<organism evidence="1">
    <name type="scientific">Aspergillus niger</name>
    <dbReference type="NCBI Taxonomy" id="5061"/>
    <lineage>
        <taxon>Eukaryota</taxon>
        <taxon>Fungi</taxon>
        <taxon>Dikarya</taxon>
        <taxon>Ascomycota</taxon>
        <taxon>Pezizomycotina</taxon>
        <taxon>Eurotiomycetes</taxon>
        <taxon>Eurotiomycetidae</taxon>
        <taxon>Eurotiales</taxon>
        <taxon>Aspergillaceae</taxon>
        <taxon>Aspergillus</taxon>
        <taxon>Aspergillus subgen. Circumdati</taxon>
    </lineage>
</organism>
<dbReference type="GeneID" id="84592291"/>
<evidence type="ECO:0000313" key="1">
    <source>
        <dbReference type="RefSeq" id="XP_059605504.1"/>
    </source>
</evidence>
<sequence length="208" mass="23762">MRHYHPGGDTACALFWYYDFVPQRYLMPIAPIDKVWDSAISAHMNFGPRFVANITRFVEYSFAGKDPNHYPVLYCSCSTIYLRMPEQSASYSEALSRRLRMRINSADKSVTLTLSTEAQSRVKLTLPYRSQRRGGMGKGHFLPSWDDGHLRSSVKTSVPQTDAGWLAKLVKYHTYIHKYIRYGNRDQRFGNAGGTPPFLRGLRQLAAA</sequence>
<gene>
    <name evidence="1" type="ORF">An11g05170</name>
</gene>
<dbReference type="RefSeq" id="XP_059605504.1">
    <property type="nucleotide sequence ID" value="XM_059750261.1"/>
</dbReference>
<reference evidence="1" key="1">
    <citation type="submission" date="2025-02" db="EMBL/GenBank/DDBJ databases">
        <authorList>
            <consortium name="NCBI Genome Project"/>
        </authorList>
    </citation>
    <scope>NUCLEOTIDE SEQUENCE</scope>
</reference>
<protein>
    <submittedName>
        <fullName evidence="1">Uncharacterized protein</fullName>
    </submittedName>
</protein>
<name>A0AAJ8BY86_ASPNG</name>
<dbReference type="VEuPathDB" id="FungiDB:An11g05170"/>
<dbReference type="KEGG" id="ang:An11g05170"/>
<proteinExistence type="predicted"/>
<accession>A0AAJ8BY86</accession>
<dbReference type="AlphaFoldDB" id="A0AAJ8BY86"/>